<keyword evidence="1" id="KW-0732">Signal</keyword>
<reference evidence="3" key="1">
    <citation type="submission" date="2022-11" db="UniProtKB">
        <authorList>
            <consortium name="WormBaseParasite"/>
        </authorList>
    </citation>
    <scope>IDENTIFICATION</scope>
</reference>
<evidence type="ECO:0000313" key="2">
    <source>
        <dbReference type="Proteomes" id="UP000887578"/>
    </source>
</evidence>
<protein>
    <submittedName>
        <fullName evidence="3">Uncharacterized protein</fullName>
    </submittedName>
</protein>
<proteinExistence type="predicted"/>
<accession>A0A914Q2L9</accession>
<keyword evidence="2" id="KW-1185">Reference proteome</keyword>
<name>A0A914Q2L9_9BILA</name>
<evidence type="ECO:0000313" key="3">
    <source>
        <dbReference type="WBParaSite" id="PDA_v2.g25425.t1"/>
    </source>
</evidence>
<dbReference type="Proteomes" id="UP000887578">
    <property type="component" value="Unplaced"/>
</dbReference>
<dbReference type="WBParaSite" id="PDA_v2.g25425.t1">
    <property type="protein sequence ID" value="PDA_v2.g25425.t1"/>
    <property type="gene ID" value="PDA_v2.g25425"/>
</dbReference>
<feature type="signal peptide" evidence="1">
    <location>
        <begin position="1"/>
        <end position="23"/>
    </location>
</feature>
<sequence length="331" mass="36663">MKFGRSIPLFLFFGFVFPTFINAEPKQCDVGGKCYWNGQISVDLLSGLKTKTCENGMCYAFKCVHSDGKIMHGSGCYEDFVSACGNIQSSIMENANRNKKFTYSDESVIVVSCGDEITDLSACAQHEFMTYTDDDKNGAFGLKHIKIGTMDPTMLKECNYNDKLIPPSKPQVQCAKGGMCLTGRIEGDDPPVVYSNVTCNACALFHCNVNGKIMTGSGCLNDFERICTSVPAAEMQKIKAGKKLYNYIDENNIVSSCAFMDNCNDFLFIDFLATVMDKFDRLRKPLVVNKGEICPYDPPPPPKPSEPKDNGSDGYKFSGMFALGLILFYLW</sequence>
<feature type="chain" id="PRO_5037666227" evidence="1">
    <location>
        <begin position="24"/>
        <end position="331"/>
    </location>
</feature>
<evidence type="ECO:0000256" key="1">
    <source>
        <dbReference type="SAM" id="SignalP"/>
    </source>
</evidence>
<organism evidence="2 3">
    <name type="scientific">Panagrolaimus davidi</name>
    <dbReference type="NCBI Taxonomy" id="227884"/>
    <lineage>
        <taxon>Eukaryota</taxon>
        <taxon>Metazoa</taxon>
        <taxon>Ecdysozoa</taxon>
        <taxon>Nematoda</taxon>
        <taxon>Chromadorea</taxon>
        <taxon>Rhabditida</taxon>
        <taxon>Tylenchina</taxon>
        <taxon>Panagrolaimomorpha</taxon>
        <taxon>Panagrolaimoidea</taxon>
        <taxon>Panagrolaimidae</taxon>
        <taxon>Panagrolaimus</taxon>
    </lineage>
</organism>
<dbReference type="AlphaFoldDB" id="A0A914Q2L9"/>